<reference evidence="2 3" key="1">
    <citation type="journal article" date="2018" name="Front. Plant Sci.">
        <title>Red Clover (Trifolium pratense) and Zigzag Clover (T. medium) - A Picture of Genomic Similarities and Differences.</title>
        <authorList>
            <person name="Dluhosova J."/>
            <person name="Istvanek J."/>
            <person name="Nedelnik J."/>
            <person name="Repkova J."/>
        </authorList>
    </citation>
    <scope>NUCLEOTIDE SEQUENCE [LARGE SCALE GENOMIC DNA]</scope>
    <source>
        <strain evidence="3">cv. 10/8</strain>
        <tissue evidence="2">Leaf</tissue>
    </source>
</reference>
<dbReference type="Proteomes" id="UP000265520">
    <property type="component" value="Unassembled WGS sequence"/>
</dbReference>
<evidence type="ECO:0000313" key="3">
    <source>
        <dbReference type="Proteomes" id="UP000265520"/>
    </source>
</evidence>
<dbReference type="EMBL" id="LXQA010141019">
    <property type="protein sequence ID" value="MCI24363.1"/>
    <property type="molecule type" value="Genomic_DNA"/>
</dbReference>
<evidence type="ECO:0000313" key="2">
    <source>
        <dbReference type="EMBL" id="MCI24363.1"/>
    </source>
</evidence>
<sequence>MSQVKERQSLGNETRTFLPEKNHKETLQGCIKDPSLGLQNHLHHHPHHIPQHGPYSEYELGIAAYNYNTAVMTYWPLPPYGLGLMATDQETQHHSRHKQVKT</sequence>
<dbReference type="AlphaFoldDB" id="A0A392QIZ6"/>
<organism evidence="2 3">
    <name type="scientific">Trifolium medium</name>
    <dbReference type="NCBI Taxonomy" id="97028"/>
    <lineage>
        <taxon>Eukaryota</taxon>
        <taxon>Viridiplantae</taxon>
        <taxon>Streptophyta</taxon>
        <taxon>Embryophyta</taxon>
        <taxon>Tracheophyta</taxon>
        <taxon>Spermatophyta</taxon>
        <taxon>Magnoliopsida</taxon>
        <taxon>eudicotyledons</taxon>
        <taxon>Gunneridae</taxon>
        <taxon>Pentapetalae</taxon>
        <taxon>rosids</taxon>
        <taxon>fabids</taxon>
        <taxon>Fabales</taxon>
        <taxon>Fabaceae</taxon>
        <taxon>Papilionoideae</taxon>
        <taxon>50 kb inversion clade</taxon>
        <taxon>NPAAA clade</taxon>
        <taxon>Hologalegina</taxon>
        <taxon>IRL clade</taxon>
        <taxon>Trifolieae</taxon>
        <taxon>Trifolium</taxon>
    </lineage>
</organism>
<keyword evidence="3" id="KW-1185">Reference proteome</keyword>
<protein>
    <submittedName>
        <fullName evidence="2">Uncharacterized protein</fullName>
    </submittedName>
</protein>
<feature type="region of interest" description="Disordered" evidence="1">
    <location>
        <begin position="1"/>
        <end position="26"/>
    </location>
</feature>
<comment type="caution">
    <text evidence="2">The sequence shown here is derived from an EMBL/GenBank/DDBJ whole genome shotgun (WGS) entry which is preliminary data.</text>
</comment>
<accession>A0A392QIZ6</accession>
<name>A0A392QIZ6_9FABA</name>
<evidence type="ECO:0000256" key="1">
    <source>
        <dbReference type="SAM" id="MobiDB-lite"/>
    </source>
</evidence>
<proteinExistence type="predicted"/>